<evidence type="ECO:0000259" key="7">
    <source>
        <dbReference type="PROSITE" id="PS51032"/>
    </source>
</evidence>
<proteinExistence type="predicted"/>
<name>A0A0Q3FKI9_BRADI</name>
<dbReference type="FunCoup" id="A0A0Q3FKI9">
    <property type="interactions" value="97"/>
</dbReference>
<keyword evidence="4" id="KW-0804">Transcription</keyword>
<reference evidence="8 9" key="1">
    <citation type="journal article" date="2010" name="Nature">
        <title>Genome sequencing and analysis of the model grass Brachypodium distachyon.</title>
        <authorList>
            <consortium name="International Brachypodium Initiative"/>
        </authorList>
    </citation>
    <scope>NUCLEOTIDE SEQUENCE [LARGE SCALE GENOMIC DNA]</scope>
    <source>
        <strain evidence="8 9">Bd21</strain>
    </source>
</reference>
<evidence type="ECO:0000256" key="1">
    <source>
        <dbReference type="ARBA" id="ARBA00004123"/>
    </source>
</evidence>
<evidence type="ECO:0000313" key="9">
    <source>
        <dbReference type="EnsemblPlants" id="KQK00152"/>
    </source>
</evidence>
<accession>A0A0Q3FKI9</accession>
<dbReference type="PRINTS" id="PR00367">
    <property type="entry name" value="ETHRSPELEMNT"/>
</dbReference>
<feature type="region of interest" description="Disordered" evidence="6">
    <location>
        <begin position="205"/>
        <end position="256"/>
    </location>
</feature>
<dbReference type="InterPro" id="IPR036955">
    <property type="entry name" value="AP2/ERF_dom_sf"/>
</dbReference>
<sequence length="351" mass="37678">MEGQWRRKAARPPHHLLTQPPTPQRHTLSGTAHHSTLLLPASISMDDTATNEQLCHHAPAPAHRHRSGSKRTPSAAAAGCDGCQPAGSRHTQYRGVRRRPWGRFAAEIRDPSSKARRWLGTFDTAEQAACAYDVAARVFRGAKARTNFPVEASAAAGYLPWGSEPPPPPQNAAAYPLNTILLHNLLMSSSPHGCLLLHHAGHGHAHAHAHANAHPPGQPDPTAPAPPPPPPVASSASTITTTASAPQDDDDDDDAWDCFLGRDAPETGLLQDVVQSAFRGNQGPRERGHAVRGALPVLPRQQEVRREVFGGEDEGEFTMLPQGLLQDMIQCPAFLQQVAAAPAAMGRRRRG</sequence>
<dbReference type="InParanoid" id="A0A0Q3FKI9"/>
<dbReference type="Proteomes" id="UP000008810">
    <property type="component" value="Chromosome 3"/>
</dbReference>
<comment type="subcellular location">
    <subcellularLocation>
        <location evidence="1">Nucleus</location>
    </subcellularLocation>
</comment>
<dbReference type="GO" id="GO:0005634">
    <property type="term" value="C:nucleus"/>
    <property type="evidence" value="ECO:0007669"/>
    <property type="project" value="UniProtKB-SubCell"/>
</dbReference>
<evidence type="ECO:0000313" key="10">
    <source>
        <dbReference type="Proteomes" id="UP000008810"/>
    </source>
</evidence>
<gene>
    <name evidence="8" type="ORF">BRADI_3g47610v3</name>
</gene>
<dbReference type="GO" id="GO:0003700">
    <property type="term" value="F:DNA-binding transcription factor activity"/>
    <property type="evidence" value="ECO:0007669"/>
    <property type="project" value="InterPro"/>
</dbReference>
<feature type="compositionally biased region" description="Acidic residues" evidence="6">
    <location>
        <begin position="247"/>
        <end position="256"/>
    </location>
</feature>
<feature type="compositionally biased region" description="Basic residues" evidence="6">
    <location>
        <begin position="1"/>
        <end position="14"/>
    </location>
</feature>
<evidence type="ECO:0000256" key="2">
    <source>
        <dbReference type="ARBA" id="ARBA00023015"/>
    </source>
</evidence>
<evidence type="ECO:0000256" key="5">
    <source>
        <dbReference type="ARBA" id="ARBA00023242"/>
    </source>
</evidence>
<evidence type="ECO:0000256" key="4">
    <source>
        <dbReference type="ARBA" id="ARBA00023163"/>
    </source>
</evidence>
<dbReference type="EnsemblPlants" id="KQK00152">
    <property type="protein sequence ID" value="KQK00152"/>
    <property type="gene ID" value="BRADI_3g47610v3"/>
</dbReference>
<feature type="region of interest" description="Disordered" evidence="6">
    <location>
        <begin position="1"/>
        <end position="29"/>
    </location>
</feature>
<protein>
    <recommendedName>
        <fullName evidence="7">AP2/ERF domain-containing protein</fullName>
    </recommendedName>
</protein>
<dbReference type="Gramene" id="KQK00152">
    <property type="protein sequence ID" value="KQK00152"/>
    <property type="gene ID" value="BRADI_3g47610v3"/>
</dbReference>
<evidence type="ECO:0000256" key="6">
    <source>
        <dbReference type="SAM" id="MobiDB-lite"/>
    </source>
</evidence>
<dbReference type="AlphaFoldDB" id="A0A0Q3FKI9"/>
<feature type="compositionally biased region" description="Low complexity" evidence="6">
    <location>
        <begin position="233"/>
        <end position="246"/>
    </location>
</feature>
<dbReference type="SMART" id="SM00380">
    <property type="entry name" value="AP2"/>
    <property type="match status" value="1"/>
</dbReference>
<dbReference type="SUPFAM" id="SSF54171">
    <property type="entry name" value="DNA-binding domain"/>
    <property type="match status" value="1"/>
</dbReference>
<dbReference type="Pfam" id="PF00847">
    <property type="entry name" value="AP2"/>
    <property type="match status" value="1"/>
</dbReference>
<dbReference type="PROSITE" id="PS51032">
    <property type="entry name" value="AP2_ERF"/>
    <property type="match status" value="1"/>
</dbReference>
<feature type="compositionally biased region" description="Pro residues" evidence="6">
    <location>
        <begin position="216"/>
        <end position="232"/>
    </location>
</feature>
<evidence type="ECO:0000256" key="3">
    <source>
        <dbReference type="ARBA" id="ARBA00023125"/>
    </source>
</evidence>
<evidence type="ECO:0000313" key="8">
    <source>
        <dbReference type="EMBL" id="KQK00152.1"/>
    </source>
</evidence>
<keyword evidence="10" id="KW-1185">Reference proteome</keyword>
<dbReference type="PANTHER" id="PTHR31677">
    <property type="entry name" value="AP2 DOMAIN CLASS TRANSCRIPTION FACTOR"/>
    <property type="match status" value="1"/>
</dbReference>
<feature type="domain" description="AP2/ERF" evidence="7">
    <location>
        <begin position="92"/>
        <end position="149"/>
    </location>
</feature>
<reference evidence="8" key="2">
    <citation type="submission" date="2017-06" db="EMBL/GenBank/DDBJ databases">
        <title>WGS assembly of Brachypodium distachyon.</title>
        <authorList>
            <consortium name="The International Brachypodium Initiative"/>
            <person name="Lucas S."/>
            <person name="Harmon-Smith M."/>
            <person name="Lail K."/>
            <person name="Tice H."/>
            <person name="Grimwood J."/>
            <person name="Bruce D."/>
            <person name="Barry K."/>
            <person name="Shu S."/>
            <person name="Lindquist E."/>
            <person name="Wang M."/>
            <person name="Pitluck S."/>
            <person name="Vogel J.P."/>
            <person name="Garvin D.F."/>
            <person name="Mockler T.C."/>
            <person name="Schmutz J."/>
            <person name="Rokhsar D."/>
            <person name="Bevan M.W."/>
        </authorList>
    </citation>
    <scope>NUCLEOTIDE SEQUENCE</scope>
    <source>
        <strain evidence="8">Bd21</strain>
    </source>
</reference>
<keyword evidence="5" id="KW-0539">Nucleus</keyword>
<keyword evidence="3" id="KW-0238">DNA-binding</keyword>
<dbReference type="InterPro" id="IPR001471">
    <property type="entry name" value="AP2/ERF_dom"/>
</dbReference>
<reference evidence="9" key="3">
    <citation type="submission" date="2018-08" db="UniProtKB">
        <authorList>
            <consortium name="EnsemblPlants"/>
        </authorList>
    </citation>
    <scope>IDENTIFICATION</scope>
    <source>
        <strain evidence="9">cv. Bd21</strain>
    </source>
</reference>
<dbReference type="OrthoDB" id="642697at2759"/>
<dbReference type="PANTHER" id="PTHR31677:SF245">
    <property type="entry name" value="ETHYLENE-RESPONSIVE TRANSCRIPTION FACTOR ESR1"/>
    <property type="match status" value="1"/>
</dbReference>
<dbReference type="GO" id="GO:0003677">
    <property type="term" value="F:DNA binding"/>
    <property type="evidence" value="ECO:0007669"/>
    <property type="project" value="UniProtKB-KW"/>
</dbReference>
<organism evidence="8">
    <name type="scientific">Brachypodium distachyon</name>
    <name type="common">Purple false brome</name>
    <name type="synonym">Trachynia distachya</name>
    <dbReference type="NCBI Taxonomy" id="15368"/>
    <lineage>
        <taxon>Eukaryota</taxon>
        <taxon>Viridiplantae</taxon>
        <taxon>Streptophyta</taxon>
        <taxon>Embryophyta</taxon>
        <taxon>Tracheophyta</taxon>
        <taxon>Spermatophyta</taxon>
        <taxon>Magnoliopsida</taxon>
        <taxon>Liliopsida</taxon>
        <taxon>Poales</taxon>
        <taxon>Poaceae</taxon>
        <taxon>BOP clade</taxon>
        <taxon>Pooideae</taxon>
        <taxon>Stipodae</taxon>
        <taxon>Brachypodieae</taxon>
        <taxon>Brachypodium</taxon>
    </lineage>
</organism>
<dbReference type="CDD" id="cd00018">
    <property type="entry name" value="AP2"/>
    <property type="match status" value="1"/>
</dbReference>
<keyword evidence="2" id="KW-0805">Transcription regulation</keyword>
<dbReference type="STRING" id="15368.A0A0Q3FKI9"/>
<dbReference type="InterPro" id="IPR016177">
    <property type="entry name" value="DNA-bd_dom_sf"/>
</dbReference>
<dbReference type="EMBL" id="CM000882">
    <property type="protein sequence ID" value="KQK00152.1"/>
    <property type="molecule type" value="Genomic_DNA"/>
</dbReference>
<feature type="region of interest" description="Disordered" evidence="6">
    <location>
        <begin position="59"/>
        <end position="96"/>
    </location>
</feature>
<dbReference type="Gene3D" id="3.30.730.10">
    <property type="entry name" value="AP2/ERF domain"/>
    <property type="match status" value="1"/>
</dbReference>
<dbReference type="FunFam" id="3.30.730.10:FF:000001">
    <property type="entry name" value="Ethylene-responsive transcription factor 2"/>
    <property type="match status" value="1"/>
</dbReference>